<dbReference type="Pfam" id="PF01436">
    <property type="entry name" value="NHL"/>
    <property type="match status" value="1"/>
</dbReference>
<accession>A0A7C3CL37</accession>
<name>A0A7C3CL37_9BACT</name>
<keyword evidence="1" id="KW-0677">Repeat</keyword>
<dbReference type="GO" id="GO:0000209">
    <property type="term" value="P:protein polyubiquitination"/>
    <property type="evidence" value="ECO:0007669"/>
    <property type="project" value="TreeGrafter"/>
</dbReference>
<comment type="caution">
    <text evidence="3">The sequence shown here is derived from an EMBL/GenBank/DDBJ whole genome shotgun (WGS) entry which is preliminary data.</text>
</comment>
<dbReference type="InterPro" id="IPR050952">
    <property type="entry name" value="TRIM-NHL_E3_ligases"/>
</dbReference>
<dbReference type="Pfam" id="PF17170">
    <property type="entry name" value="DUF5128"/>
    <property type="match status" value="1"/>
</dbReference>
<evidence type="ECO:0008006" key="4">
    <source>
        <dbReference type="Google" id="ProtNLM"/>
    </source>
</evidence>
<dbReference type="GO" id="GO:0008270">
    <property type="term" value="F:zinc ion binding"/>
    <property type="evidence" value="ECO:0007669"/>
    <property type="project" value="UniProtKB-KW"/>
</dbReference>
<evidence type="ECO:0000313" key="3">
    <source>
        <dbReference type="EMBL" id="HFC97552.1"/>
    </source>
</evidence>
<dbReference type="SUPFAM" id="SSF63825">
    <property type="entry name" value="YWTD domain"/>
    <property type="match status" value="1"/>
</dbReference>
<dbReference type="GO" id="GO:0061630">
    <property type="term" value="F:ubiquitin protein ligase activity"/>
    <property type="evidence" value="ECO:0007669"/>
    <property type="project" value="TreeGrafter"/>
</dbReference>
<sequence length="349" mass="38967">MRRAVWVACLILLIGALFCWAQERVPVRRLKVIAVLTRDAEGRTFLNPVAVGIDPATYEVYVVDPGRWEITVFSPDFFPRYSLGKGRGIFLPYGVAIDEEGRIYVCQAYTGKKPARLTVLNGAGIIEKEIVFKDMPFNGADGFAPNSVAVGRRHIYVAGSGFEGVVVLDREGHFVRVIRVRDHPAPELPRKWAQISDVYVDSRGRVYLLSAEMGRFYVFDSLGHFLFKGGKKGGGPGKLSRPRGIAADPELGLILVVDYMRHTGLAYSYREGHFLFEFGGRGWSPGWFNYPTDIAVDPAGRIYVADLFNHRVQVFVFGEEEGVFSPSPSFITPLRPLEIPKKKPGKKPK</sequence>
<dbReference type="InterPro" id="IPR001258">
    <property type="entry name" value="NHL_repeat"/>
</dbReference>
<proteinExistence type="predicted"/>
<dbReference type="Proteomes" id="UP000886043">
    <property type="component" value="Unassembled WGS sequence"/>
</dbReference>
<dbReference type="PROSITE" id="PS51125">
    <property type="entry name" value="NHL"/>
    <property type="match status" value="2"/>
</dbReference>
<evidence type="ECO:0000256" key="1">
    <source>
        <dbReference type="ARBA" id="ARBA00022737"/>
    </source>
</evidence>
<evidence type="ECO:0000256" key="2">
    <source>
        <dbReference type="PROSITE-ProRule" id="PRU00504"/>
    </source>
</evidence>
<feature type="repeat" description="NHL" evidence="2">
    <location>
        <begin position="226"/>
        <end position="270"/>
    </location>
</feature>
<dbReference type="GO" id="GO:0043161">
    <property type="term" value="P:proteasome-mediated ubiquitin-dependent protein catabolic process"/>
    <property type="evidence" value="ECO:0007669"/>
    <property type="project" value="TreeGrafter"/>
</dbReference>
<dbReference type="SUPFAM" id="SSF63829">
    <property type="entry name" value="Calcium-dependent phosphotriesterase"/>
    <property type="match status" value="1"/>
</dbReference>
<reference evidence="3" key="1">
    <citation type="journal article" date="2020" name="mSystems">
        <title>Genome- and Community-Level Interaction Insights into Carbon Utilization and Element Cycling Functions of Hydrothermarchaeota in Hydrothermal Sediment.</title>
        <authorList>
            <person name="Zhou Z."/>
            <person name="Liu Y."/>
            <person name="Xu W."/>
            <person name="Pan J."/>
            <person name="Luo Z.H."/>
            <person name="Li M."/>
        </authorList>
    </citation>
    <scope>NUCLEOTIDE SEQUENCE [LARGE SCALE GENOMIC DNA]</scope>
    <source>
        <strain evidence="3">HyVt-483</strain>
    </source>
</reference>
<feature type="repeat" description="NHL" evidence="2">
    <location>
        <begin position="275"/>
        <end position="318"/>
    </location>
</feature>
<protein>
    <recommendedName>
        <fullName evidence="4">6-bladed beta-propeller</fullName>
    </recommendedName>
</protein>
<organism evidence="3">
    <name type="scientific">Thermosulfurimonas dismutans</name>
    <dbReference type="NCBI Taxonomy" id="999894"/>
    <lineage>
        <taxon>Bacteria</taxon>
        <taxon>Pseudomonadati</taxon>
        <taxon>Thermodesulfobacteriota</taxon>
        <taxon>Thermodesulfobacteria</taxon>
        <taxon>Thermodesulfobacteriales</taxon>
        <taxon>Thermodesulfobacteriaceae</taxon>
        <taxon>Thermosulfurimonas</taxon>
    </lineage>
</organism>
<dbReference type="PANTHER" id="PTHR24104:SF25">
    <property type="entry name" value="PROTEIN LIN-41"/>
    <property type="match status" value="1"/>
</dbReference>
<dbReference type="EMBL" id="DRMH01000043">
    <property type="protein sequence ID" value="HFC97552.1"/>
    <property type="molecule type" value="Genomic_DNA"/>
</dbReference>
<dbReference type="PANTHER" id="PTHR24104">
    <property type="entry name" value="E3 UBIQUITIN-PROTEIN LIGASE NHLRC1-RELATED"/>
    <property type="match status" value="1"/>
</dbReference>
<dbReference type="Gene3D" id="2.120.10.30">
    <property type="entry name" value="TolB, C-terminal domain"/>
    <property type="match status" value="2"/>
</dbReference>
<gene>
    <name evidence="3" type="ORF">ENJ40_03705</name>
</gene>
<dbReference type="InterPro" id="IPR011042">
    <property type="entry name" value="6-blade_b-propeller_TolB-like"/>
</dbReference>
<dbReference type="AlphaFoldDB" id="A0A7C3CL37"/>